<keyword evidence="1" id="KW-0812">Transmembrane</keyword>
<evidence type="ECO:0000313" key="3">
    <source>
        <dbReference type="Proteomes" id="UP000265742"/>
    </source>
</evidence>
<organism evidence="2 3">
    <name type="scientific">Amnibacterium setariae</name>
    <dbReference type="NCBI Taxonomy" id="2306585"/>
    <lineage>
        <taxon>Bacteria</taxon>
        <taxon>Bacillati</taxon>
        <taxon>Actinomycetota</taxon>
        <taxon>Actinomycetes</taxon>
        <taxon>Micrococcales</taxon>
        <taxon>Microbacteriaceae</taxon>
        <taxon>Amnibacterium</taxon>
    </lineage>
</organism>
<evidence type="ECO:0000256" key="1">
    <source>
        <dbReference type="SAM" id="Phobius"/>
    </source>
</evidence>
<protein>
    <recommendedName>
        <fullName evidence="4">PH domain-containing protein</fullName>
    </recommendedName>
</protein>
<keyword evidence="1" id="KW-0472">Membrane</keyword>
<keyword evidence="3" id="KW-1185">Reference proteome</keyword>
<keyword evidence="1" id="KW-1133">Transmembrane helix</keyword>
<gene>
    <name evidence="2" type="ORF">D1781_16140</name>
</gene>
<name>A0A3A1TS02_9MICO</name>
<dbReference type="Proteomes" id="UP000265742">
    <property type="component" value="Unassembled WGS sequence"/>
</dbReference>
<feature type="transmembrane region" description="Helical" evidence="1">
    <location>
        <begin position="47"/>
        <end position="68"/>
    </location>
</feature>
<dbReference type="AlphaFoldDB" id="A0A3A1TS02"/>
<evidence type="ECO:0000313" key="2">
    <source>
        <dbReference type="EMBL" id="RIX26466.1"/>
    </source>
</evidence>
<evidence type="ECO:0008006" key="4">
    <source>
        <dbReference type="Google" id="ProtNLM"/>
    </source>
</evidence>
<accession>A0A3A1TS02</accession>
<reference evidence="3" key="1">
    <citation type="submission" date="2018-09" db="EMBL/GenBank/DDBJ databases">
        <authorList>
            <person name="Kim I."/>
        </authorList>
    </citation>
    <scope>NUCLEOTIDE SEQUENCE [LARGE SCALE GENOMIC DNA]</scope>
    <source>
        <strain evidence="3">DD4a</strain>
    </source>
</reference>
<proteinExistence type="predicted"/>
<dbReference type="RefSeq" id="WP_119483541.1">
    <property type="nucleotide sequence ID" value="NZ_QXTG01000003.1"/>
</dbReference>
<dbReference type="EMBL" id="QXTG01000003">
    <property type="protein sequence ID" value="RIX26466.1"/>
    <property type="molecule type" value="Genomic_DNA"/>
</dbReference>
<sequence>MTTATADRTLRPLRHLAWRTTAAGNIALVVPGAAVAVVLAIGEGRPVVAGVVALAALVVAGFVILPALRIRTTLEADGITTHWKQRIGPLRVPRSAVRRAVIRTIYNGDGVTTNRHLFLLDATDRTVYRMNDRWWTDEQLLRVAHHFDVPLDSQSQPVHLAEIRRTARQQLNWAERHRWSATFLLVVIAFLLCLAFAALTAGAL</sequence>
<comment type="caution">
    <text evidence="2">The sequence shown here is derived from an EMBL/GenBank/DDBJ whole genome shotgun (WGS) entry which is preliminary data.</text>
</comment>
<feature type="transmembrane region" description="Helical" evidence="1">
    <location>
        <begin position="181"/>
        <end position="203"/>
    </location>
</feature>
<feature type="transmembrane region" description="Helical" evidence="1">
    <location>
        <begin position="21"/>
        <end position="41"/>
    </location>
</feature>
<dbReference type="OrthoDB" id="5116324at2"/>